<evidence type="ECO:0000313" key="1">
    <source>
        <dbReference type="EMBL" id="TEU46172.1"/>
    </source>
</evidence>
<sequence>MKPALISWLGVTMYLDEAARLAALGFSHSNTWTPDELNRRYLANRADGLHIGAAPAATARSTEAAGSSTIRGYQNMKERAGACAGSSSRSG</sequence>
<organism evidence="1 2">
    <name type="scientific">Burkholderia cepacia</name>
    <name type="common">Pseudomonas cepacia</name>
    <dbReference type="NCBI Taxonomy" id="292"/>
    <lineage>
        <taxon>Bacteria</taxon>
        <taxon>Pseudomonadati</taxon>
        <taxon>Pseudomonadota</taxon>
        <taxon>Betaproteobacteria</taxon>
        <taxon>Burkholderiales</taxon>
        <taxon>Burkholderiaceae</taxon>
        <taxon>Burkholderia</taxon>
        <taxon>Burkholderia cepacia complex</taxon>
    </lineage>
</organism>
<evidence type="ECO:0000313" key="2">
    <source>
        <dbReference type="Proteomes" id="UP000298234"/>
    </source>
</evidence>
<dbReference type="EMBL" id="SNSQ01000019">
    <property type="protein sequence ID" value="TEU46172.1"/>
    <property type="molecule type" value="Genomic_DNA"/>
</dbReference>
<dbReference type="RefSeq" id="WP_134256436.1">
    <property type="nucleotide sequence ID" value="NZ_SNSF01000008.1"/>
</dbReference>
<proteinExistence type="predicted"/>
<name>A0AAX2RPK7_BURCE</name>
<dbReference type="Proteomes" id="UP000298234">
    <property type="component" value="Unassembled WGS sequence"/>
</dbReference>
<accession>A0AAX2RPK7</accession>
<protein>
    <submittedName>
        <fullName evidence="1">Uncharacterized protein</fullName>
    </submittedName>
</protein>
<gene>
    <name evidence="1" type="ORF">E3D37_18350</name>
</gene>
<reference evidence="1 2" key="1">
    <citation type="submission" date="2019-03" db="EMBL/GenBank/DDBJ databases">
        <title>Burkholderia cepacia outbreak.</title>
        <authorList>
            <person name="Farzana R."/>
            <person name="Walsh T.R."/>
        </authorList>
    </citation>
    <scope>NUCLEOTIDE SEQUENCE [LARGE SCALE GENOMIC DNA]</scope>
    <source>
        <strain evidence="2">d13</strain>
    </source>
</reference>
<comment type="caution">
    <text evidence="1">The sequence shown here is derived from an EMBL/GenBank/DDBJ whole genome shotgun (WGS) entry which is preliminary data.</text>
</comment>
<dbReference type="AlphaFoldDB" id="A0AAX2RPK7"/>